<evidence type="ECO:0000259" key="4">
    <source>
        <dbReference type="PROSITE" id="PS50932"/>
    </source>
</evidence>
<dbReference type="CDD" id="cd06267">
    <property type="entry name" value="PBP1_LacI_sugar_binding-like"/>
    <property type="match status" value="1"/>
</dbReference>
<dbReference type="Proteomes" id="UP000558997">
    <property type="component" value="Unassembled WGS sequence"/>
</dbReference>
<dbReference type="PROSITE" id="PS50932">
    <property type="entry name" value="HTH_LACI_2"/>
    <property type="match status" value="1"/>
</dbReference>
<dbReference type="InterPro" id="IPR000843">
    <property type="entry name" value="HTH_LacI"/>
</dbReference>
<dbReference type="Pfam" id="PF00356">
    <property type="entry name" value="LacI"/>
    <property type="match status" value="1"/>
</dbReference>
<dbReference type="SUPFAM" id="SSF53822">
    <property type="entry name" value="Periplasmic binding protein-like I"/>
    <property type="match status" value="1"/>
</dbReference>
<dbReference type="Gene3D" id="1.10.260.40">
    <property type="entry name" value="lambda repressor-like DNA-binding domains"/>
    <property type="match status" value="1"/>
</dbReference>
<keyword evidence="2 5" id="KW-0238">DNA-binding</keyword>
<dbReference type="InterPro" id="IPR028082">
    <property type="entry name" value="Peripla_BP_I"/>
</dbReference>
<evidence type="ECO:0000313" key="6">
    <source>
        <dbReference type="Proteomes" id="UP000558997"/>
    </source>
</evidence>
<gene>
    <name evidence="5" type="ORF">HDA44_000685</name>
</gene>
<evidence type="ECO:0000256" key="3">
    <source>
        <dbReference type="ARBA" id="ARBA00023163"/>
    </source>
</evidence>
<sequence length="339" mass="36416">MGNEVADRSGQRVTAADVARAAGVSRATVSYVLNDTPHQKIPAATRDRVREAAARLGYAPSAAARTLSRGRSDVVLYLLPPHLRLNTQFGDMLEHLSAALAEAGLTLVIHPWSRDLRPVTAIWSALSPVAVLAQHLDVDEVRSMHDAGVQLVHSTFTAGDALSRWVHNVQDDICRQQVEALAAAGHRQLAYGMPEDDRLRSEIELRRDGVLRACADLGLPRPVISAIPTEVEGAAAIIDGWRAARRPVTGLCAYDDPTALTMLAALRDRGLAAPGDLAVIGVYDIPTARLAQPPLTTIAIDSQAQARHAASVLIRQLDGKPALRRPGPHVTRLVARDTI</sequence>
<dbReference type="EMBL" id="JACHNF010000001">
    <property type="protein sequence ID" value="MBB5977344.1"/>
    <property type="molecule type" value="Genomic_DNA"/>
</dbReference>
<dbReference type="Gene3D" id="3.40.50.2300">
    <property type="match status" value="2"/>
</dbReference>
<dbReference type="RefSeq" id="WP_184831247.1">
    <property type="nucleotide sequence ID" value="NZ_BAAAVN010000014.1"/>
</dbReference>
<dbReference type="AlphaFoldDB" id="A0A841DE44"/>
<name>A0A841DE44_9ACTN</name>
<evidence type="ECO:0000313" key="5">
    <source>
        <dbReference type="EMBL" id="MBB5977344.1"/>
    </source>
</evidence>
<feature type="domain" description="HTH lacI-type" evidence="4">
    <location>
        <begin position="13"/>
        <end position="69"/>
    </location>
</feature>
<dbReference type="CDD" id="cd01392">
    <property type="entry name" value="HTH_LacI"/>
    <property type="match status" value="1"/>
</dbReference>
<dbReference type="PANTHER" id="PTHR30146">
    <property type="entry name" value="LACI-RELATED TRANSCRIPTIONAL REPRESSOR"/>
    <property type="match status" value="1"/>
</dbReference>
<dbReference type="InterPro" id="IPR046335">
    <property type="entry name" value="LacI/GalR-like_sensor"/>
</dbReference>
<comment type="caution">
    <text evidence="5">The sequence shown here is derived from an EMBL/GenBank/DDBJ whole genome shotgun (WGS) entry which is preliminary data.</text>
</comment>
<evidence type="ECO:0000256" key="1">
    <source>
        <dbReference type="ARBA" id="ARBA00023015"/>
    </source>
</evidence>
<keyword evidence="3" id="KW-0804">Transcription</keyword>
<dbReference type="Pfam" id="PF13377">
    <property type="entry name" value="Peripla_BP_3"/>
    <property type="match status" value="1"/>
</dbReference>
<dbReference type="GO" id="GO:0000976">
    <property type="term" value="F:transcription cis-regulatory region binding"/>
    <property type="evidence" value="ECO:0007669"/>
    <property type="project" value="TreeGrafter"/>
</dbReference>
<proteinExistence type="predicted"/>
<dbReference type="PANTHER" id="PTHR30146:SF153">
    <property type="entry name" value="LACTOSE OPERON REPRESSOR"/>
    <property type="match status" value="1"/>
</dbReference>
<organism evidence="5 6">
    <name type="scientific">Kribbella solani</name>
    <dbReference type="NCBI Taxonomy" id="236067"/>
    <lineage>
        <taxon>Bacteria</taxon>
        <taxon>Bacillati</taxon>
        <taxon>Actinomycetota</taxon>
        <taxon>Actinomycetes</taxon>
        <taxon>Propionibacteriales</taxon>
        <taxon>Kribbellaceae</taxon>
        <taxon>Kribbella</taxon>
    </lineage>
</organism>
<keyword evidence="6" id="KW-1185">Reference proteome</keyword>
<reference evidence="5 6" key="1">
    <citation type="submission" date="2020-08" db="EMBL/GenBank/DDBJ databases">
        <title>Sequencing the genomes of 1000 actinobacteria strains.</title>
        <authorList>
            <person name="Klenk H.-P."/>
        </authorList>
    </citation>
    <scope>NUCLEOTIDE SEQUENCE [LARGE SCALE GENOMIC DNA]</scope>
    <source>
        <strain evidence="5 6">DSM 17294</strain>
    </source>
</reference>
<dbReference type="InterPro" id="IPR010982">
    <property type="entry name" value="Lambda_DNA-bd_dom_sf"/>
</dbReference>
<dbReference type="GO" id="GO:0003700">
    <property type="term" value="F:DNA-binding transcription factor activity"/>
    <property type="evidence" value="ECO:0007669"/>
    <property type="project" value="TreeGrafter"/>
</dbReference>
<evidence type="ECO:0000256" key="2">
    <source>
        <dbReference type="ARBA" id="ARBA00023125"/>
    </source>
</evidence>
<dbReference type="SUPFAM" id="SSF47413">
    <property type="entry name" value="lambda repressor-like DNA-binding domains"/>
    <property type="match status" value="1"/>
</dbReference>
<accession>A0A841DE44</accession>
<dbReference type="SMART" id="SM00354">
    <property type="entry name" value="HTH_LACI"/>
    <property type="match status" value="1"/>
</dbReference>
<keyword evidence="1" id="KW-0805">Transcription regulation</keyword>
<protein>
    <submittedName>
        <fullName evidence="5">DNA-binding LacI/PurR family transcriptional regulator</fullName>
    </submittedName>
</protein>